<protein>
    <submittedName>
        <fullName evidence="2">Type IV pilus assembly PilZ</fullName>
    </submittedName>
</protein>
<reference evidence="3" key="1">
    <citation type="submission" date="2015-07" db="EMBL/GenBank/DDBJ databases">
        <title>Near-Complete Genome Sequence of the Cellulolytic Bacterium Bacteroides (Pseudobacteroides) cellulosolvens ATCC 35603.</title>
        <authorList>
            <person name="Dassa B."/>
            <person name="Utturkar S.M."/>
            <person name="Klingeman D.M."/>
            <person name="Hurt R.A."/>
            <person name="Keller M."/>
            <person name="Xu J."/>
            <person name="Reddy Y.H.K."/>
            <person name="Borovok I."/>
            <person name="Grinberg I.R."/>
            <person name="Lamed R."/>
            <person name="Zhivin O."/>
            <person name="Bayer E.A."/>
            <person name="Brown S.D."/>
        </authorList>
    </citation>
    <scope>NUCLEOTIDE SEQUENCE [LARGE SCALE GENOMIC DNA]</scope>
    <source>
        <strain evidence="3">DSM 2933</strain>
    </source>
</reference>
<dbReference type="RefSeq" id="WP_036946917.1">
    <property type="nucleotide sequence ID" value="NZ_LGTC01000001.1"/>
</dbReference>
<dbReference type="EMBL" id="LGTC01000001">
    <property type="protein sequence ID" value="KNY26764.1"/>
    <property type="molecule type" value="Genomic_DNA"/>
</dbReference>
<dbReference type="AlphaFoldDB" id="A0A0L6JLX2"/>
<feature type="domain" description="PilZ" evidence="1">
    <location>
        <begin position="100"/>
        <end position="197"/>
    </location>
</feature>
<gene>
    <name evidence="2" type="ORF">Bccel_2029</name>
</gene>
<evidence type="ECO:0000313" key="2">
    <source>
        <dbReference type="EMBL" id="KNY26764.1"/>
    </source>
</evidence>
<keyword evidence="3" id="KW-1185">Reference proteome</keyword>
<dbReference type="Pfam" id="PF07238">
    <property type="entry name" value="PilZ"/>
    <property type="match status" value="1"/>
</dbReference>
<dbReference type="STRING" id="398512.Bccel_2029"/>
<comment type="caution">
    <text evidence="2">The sequence shown here is derived from an EMBL/GenBank/DDBJ whole genome shotgun (WGS) entry which is preliminary data.</text>
</comment>
<name>A0A0L6JLX2_9FIRM</name>
<dbReference type="InterPro" id="IPR009875">
    <property type="entry name" value="PilZ_domain"/>
</dbReference>
<proteinExistence type="predicted"/>
<evidence type="ECO:0000259" key="1">
    <source>
        <dbReference type="Pfam" id="PF07238"/>
    </source>
</evidence>
<dbReference type="Gene3D" id="2.40.10.220">
    <property type="entry name" value="predicted glycosyltransferase like domains"/>
    <property type="match status" value="1"/>
</dbReference>
<accession>A0A0L6JLX2</accession>
<dbReference type="GO" id="GO:0035438">
    <property type="term" value="F:cyclic-di-GMP binding"/>
    <property type="evidence" value="ECO:0007669"/>
    <property type="project" value="InterPro"/>
</dbReference>
<dbReference type="SUPFAM" id="SSF141371">
    <property type="entry name" value="PilZ domain-like"/>
    <property type="match status" value="1"/>
</dbReference>
<sequence length="222" mass="25390">MDVSQVMAYLKPGYFVRVQASQNNLWSMNTFLKVNRDSLVMPVTNELLNASVLINDFVKCKFNIGKNIITLTCMVEDISLALPQTIKLKIIKIDVFQDMRESARYEASYFCKIIGIDEKFEYIGIINDLSESGAAIICKDQINMNSNIKLVFTAFGSMNFSGFAQIARTKKTLDYKIEYGLRFFNLTEDEKQQILVIIKQERMKVENLFGKFCSRYGLATIG</sequence>
<evidence type="ECO:0000313" key="3">
    <source>
        <dbReference type="Proteomes" id="UP000036923"/>
    </source>
</evidence>
<dbReference type="Proteomes" id="UP000036923">
    <property type="component" value="Unassembled WGS sequence"/>
</dbReference>
<organism evidence="2 3">
    <name type="scientific">Pseudobacteroides cellulosolvens ATCC 35603 = DSM 2933</name>
    <dbReference type="NCBI Taxonomy" id="398512"/>
    <lineage>
        <taxon>Bacteria</taxon>
        <taxon>Bacillati</taxon>
        <taxon>Bacillota</taxon>
        <taxon>Clostridia</taxon>
        <taxon>Eubacteriales</taxon>
        <taxon>Oscillospiraceae</taxon>
        <taxon>Pseudobacteroides</taxon>
    </lineage>
</organism>